<feature type="compositionally biased region" description="Low complexity" evidence="16">
    <location>
        <begin position="12"/>
        <end position="26"/>
    </location>
</feature>
<dbReference type="GO" id="GO:0007018">
    <property type="term" value="P:microtubule-based movement"/>
    <property type="evidence" value="ECO:0007669"/>
    <property type="project" value="InterPro"/>
</dbReference>
<feature type="coiled-coil region" evidence="15">
    <location>
        <begin position="759"/>
        <end position="838"/>
    </location>
</feature>
<dbReference type="GO" id="GO:0005634">
    <property type="term" value="C:nucleus"/>
    <property type="evidence" value="ECO:0007669"/>
    <property type="project" value="TreeGrafter"/>
</dbReference>
<gene>
    <name evidence="18" type="ORF">SODALDRAFT_274037</name>
</gene>
<feature type="coiled-coil region" evidence="15">
    <location>
        <begin position="492"/>
        <end position="554"/>
    </location>
</feature>
<evidence type="ECO:0000256" key="4">
    <source>
        <dbReference type="ARBA" id="ARBA00022618"/>
    </source>
</evidence>
<keyword evidence="12" id="KW-0131">Cell cycle</keyword>
<evidence type="ECO:0000256" key="16">
    <source>
        <dbReference type="SAM" id="MobiDB-lite"/>
    </source>
</evidence>
<dbReference type="InterPro" id="IPR047149">
    <property type="entry name" value="KIF11-like"/>
</dbReference>
<dbReference type="SUPFAM" id="SSF52540">
    <property type="entry name" value="P-loop containing nucleoside triphosphate hydrolases"/>
    <property type="match status" value="1"/>
</dbReference>
<organism evidence="18 19">
    <name type="scientific">Sodiomyces alkalinus (strain CBS 110278 / VKM F-3762 / F11)</name>
    <name type="common">Alkaliphilic filamentous fungus</name>
    <dbReference type="NCBI Taxonomy" id="1314773"/>
    <lineage>
        <taxon>Eukaryota</taxon>
        <taxon>Fungi</taxon>
        <taxon>Dikarya</taxon>
        <taxon>Ascomycota</taxon>
        <taxon>Pezizomycotina</taxon>
        <taxon>Sordariomycetes</taxon>
        <taxon>Hypocreomycetidae</taxon>
        <taxon>Glomerellales</taxon>
        <taxon>Plectosphaerellaceae</taxon>
        <taxon>Sodiomyces</taxon>
    </lineage>
</organism>
<feature type="compositionally biased region" description="Low complexity" evidence="16">
    <location>
        <begin position="63"/>
        <end position="76"/>
    </location>
</feature>
<dbReference type="GO" id="GO:0008574">
    <property type="term" value="F:plus-end-directed microtubule motor activity"/>
    <property type="evidence" value="ECO:0007669"/>
    <property type="project" value="TreeGrafter"/>
</dbReference>
<feature type="region of interest" description="Disordered" evidence="16">
    <location>
        <begin position="1176"/>
        <end position="1233"/>
    </location>
</feature>
<evidence type="ECO:0000256" key="10">
    <source>
        <dbReference type="ARBA" id="ARBA00023175"/>
    </source>
</evidence>
<dbReference type="Pfam" id="PF13931">
    <property type="entry name" value="Microtub_bind"/>
    <property type="match status" value="1"/>
</dbReference>
<keyword evidence="6 14" id="KW-0547">Nucleotide-binding</keyword>
<keyword evidence="10 14" id="KW-0505">Motor protein</keyword>
<dbReference type="InterPro" id="IPR047241">
    <property type="entry name" value="KIF11-like_kin_motor_dom"/>
</dbReference>
<dbReference type="GO" id="GO:0000073">
    <property type="term" value="P:initial mitotic spindle pole body separation"/>
    <property type="evidence" value="ECO:0007669"/>
    <property type="project" value="TreeGrafter"/>
</dbReference>
<evidence type="ECO:0000259" key="17">
    <source>
        <dbReference type="PROSITE" id="PS50067"/>
    </source>
</evidence>
<sequence>MATRRDPPTRIASSGLRSTTAGSTTTRTRRTARMSSIRPPFSSSTTSSRFNRDRDRDRDRDGAASPAPSMSSVATSGTKRKERDFESEGGGEATNINVVVRCRGRNEREIRENSAVVIAADGVKGKQVELSLGPNSLSDKTYNFDRVFSPAADQSMVFDDVVKPILDEMLAGYNCTIFAYGQTGTGKTYTMSGDMTETMGLLSDAAGIIPRVLHALFNKLEIDDRENCVKCSFIELYNEELRDLIALEEGTKLKIYDDTSRRGHLTTMVQGMEEKHIKNATEGIRVLQDGSLKRQVAATKCNDLSSRSHTIFTITTFVRKTAEDGSEDLVSAGKLNLVDLAGSENIQRSGAENKRAAEAGLINKSLLTLGRVINALVDKSQHIPYRESKLTRLLQDSLGGRTKTCIIATVSPAKSNLEETISTLDYAFRAKNIRNKPQLNAMHKKMLLRDFAMEIEKLKSELIATRQRNGVYLSNEAYEEMSAQSESRRIVLEEQTAKLETLETNLKNKVQELFALTSTFMGLKKDHESTKVQLDEAKNVLDQTEVVLEATRRSLAEETHLRRRHQETEEKLTAVGGELIATLEKTVRDVGGLRAKNRRRSDLQALNRSTWGTAQDTVADITTLVERRIEEFQEEQRGNISCISQRMEEFVSEELQKLASTQTFLDQNLQRFEESKRELLDQKEKSKDEMDDVLEEIKIVRDTVKEQVGESLQAIAGAADKIAADVLSELGTFHNQLHTSYSSLGKEFKVIFEDLVHHITLQREESDRLRRQLQDATKAVVAQNADISASVQEVVEKERKQAAEDRENLLRQMASLINAQAETQESRLAAKAAQLQKRVLDSNVSLEGGVARYGRGMDEWDEKEGQLLETVAQSRDAMKDRLQDDWQAANELSTSIQGTTRSVNAETMRVVGEQRENLDIQMEALDDFVTRARSENATHHERHAAAMGSLSGTVEQSFDNISSHFKTTFERVKGLGTEMEEQTEEADRNLEPLGEQVCEPLCDLREEIMATTFKEYEPTGDTPVKVQYQYPTDLPRTESHGRLLAELNGTSSSRRKHVEGPAVFADDSDGSDGSDGSGGSDHPDLFRSPPLLPPPSPPLVSTAAVSPTIKTRASAGGILSDQRQPTTNPPPVPPFSMSLREVNPNLTMPLTTGSLLFDKSETKTAAATVIATTGATDENTGSLSRRHPRQQSKMPTYKGQNSTVHVSLDGRENMPPTEFTHSLGPRRKSPRLN</sequence>
<dbReference type="GeneID" id="39576407"/>
<evidence type="ECO:0000256" key="14">
    <source>
        <dbReference type="PROSITE-ProRule" id="PRU00283"/>
    </source>
</evidence>
<keyword evidence="2" id="KW-0963">Cytoplasm</keyword>
<dbReference type="GO" id="GO:0008017">
    <property type="term" value="F:microtubule binding"/>
    <property type="evidence" value="ECO:0007669"/>
    <property type="project" value="InterPro"/>
</dbReference>
<dbReference type="Proteomes" id="UP000272025">
    <property type="component" value="Unassembled WGS sequence"/>
</dbReference>
<feature type="region of interest" description="Disordered" evidence="16">
    <location>
        <begin position="1048"/>
        <end position="1104"/>
    </location>
</feature>
<dbReference type="GO" id="GO:0005524">
    <property type="term" value="F:ATP binding"/>
    <property type="evidence" value="ECO:0007669"/>
    <property type="project" value="UniProtKB-UniRule"/>
</dbReference>
<dbReference type="PROSITE" id="PS50067">
    <property type="entry name" value="KINESIN_MOTOR_2"/>
    <property type="match status" value="1"/>
</dbReference>
<keyword evidence="4" id="KW-0132">Cell division</keyword>
<feature type="domain" description="Kinesin motor" evidence="17">
    <location>
        <begin position="95"/>
        <end position="433"/>
    </location>
</feature>
<feature type="compositionally biased region" description="Basic residues" evidence="16">
    <location>
        <begin position="1224"/>
        <end position="1233"/>
    </location>
</feature>
<reference evidence="18 19" key="1">
    <citation type="journal article" date="2018" name="Mol. Ecol.">
        <title>The obligate alkalophilic soda-lake fungus Sodiomyces alkalinus has shifted to a protein diet.</title>
        <authorList>
            <person name="Grum-Grzhimaylo A.A."/>
            <person name="Falkoski D.L."/>
            <person name="van den Heuvel J."/>
            <person name="Valero-Jimenez C.A."/>
            <person name="Min B."/>
            <person name="Choi I.G."/>
            <person name="Lipzen A."/>
            <person name="Daum C.G."/>
            <person name="Aanen D.K."/>
            <person name="Tsang A."/>
            <person name="Henrissat B."/>
            <person name="Bilanenko E.N."/>
            <person name="de Vries R.P."/>
            <person name="van Kan J.A.L."/>
            <person name="Grigoriev I.V."/>
            <person name="Debets A.J.M."/>
        </authorList>
    </citation>
    <scope>NUCLEOTIDE SEQUENCE [LARGE SCALE GENOMIC DNA]</scope>
    <source>
        <strain evidence="18 19">F11</strain>
    </source>
</reference>
<dbReference type="SMART" id="SM00129">
    <property type="entry name" value="KISc"/>
    <property type="match status" value="1"/>
</dbReference>
<dbReference type="AlphaFoldDB" id="A0A3N2PZT5"/>
<keyword evidence="11" id="KW-0206">Cytoskeleton</keyword>
<evidence type="ECO:0000256" key="3">
    <source>
        <dbReference type="ARBA" id="ARBA00022553"/>
    </source>
</evidence>
<dbReference type="PRINTS" id="PR00380">
    <property type="entry name" value="KINESINHEAVY"/>
</dbReference>
<accession>A0A3N2PZT5</accession>
<evidence type="ECO:0000313" key="18">
    <source>
        <dbReference type="EMBL" id="ROT40002.1"/>
    </source>
</evidence>
<keyword evidence="19" id="KW-1185">Reference proteome</keyword>
<dbReference type="STRING" id="1314773.A0A3N2PZT5"/>
<dbReference type="Pfam" id="PF00225">
    <property type="entry name" value="Kinesin"/>
    <property type="match status" value="1"/>
</dbReference>
<evidence type="ECO:0000256" key="13">
    <source>
        <dbReference type="ARBA" id="ARBA00034704"/>
    </source>
</evidence>
<dbReference type="EMBL" id="ML119053">
    <property type="protein sequence ID" value="ROT40002.1"/>
    <property type="molecule type" value="Genomic_DNA"/>
</dbReference>
<dbReference type="GO" id="GO:0005876">
    <property type="term" value="C:spindle microtubule"/>
    <property type="evidence" value="ECO:0007669"/>
    <property type="project" value="TreeGrafter"/>
</dbReference>
<feature type="compositionally biased region" description="Polar residues" evidence="16">
    <location>
        <begin position="1191"/>
        <end position="1205"/>
    </location>
</feature>
<dbReference type="InterPro" id="IPR027417">
    <property type="entry name" value="P-loop_NTPase"/>
</dbReference>
<dbReference type="RefSeq" id="XP_028467808.1">
    <property type="nucleotide sequence ID" value="XM_028607929.1"/>
</dbReference>
<feature type="compositionally biased region" description="Basic and acidic residues" evidence="16">
    <location>
        <begin position="50"/>
        <end position="62"/>
    </location>
</feature>
<dbReference type="PANTHER" id="PTHR47970">
    <property type="entry name" value="KINESIN-LIKE PROTEIN KIF11"/>
    <property type="match status" value="1"/>
</dbReference>
<feature type="binding site" evidence="14">
    <location>
        <begin position="181"/>
        <end position="188"/>
    </location>
    <ligand>
        <name>ATP</name>
        <dbReference type="ChEBI" id="CHEBI:30616"/>
    </ligand>
</feature>
<feature type="compositionally biased region" description="Low complexity" evidence="16">
    <location>
        <begin position="33"/>
        <end position="49"/>
    </location>
</feature>
<keyword evidence="3" id="KW-0597">Phosphoprotein</keyword>
<evidence type="ECO:0000256" key="11">
    <source>
        <dbReference type="ARBA" id="ARBA00023212"/>
    </source>
</evidence>
<dbReference type="PROSITE" id="PS00411">
    <property type="entry name" value="KINESIN_MOTOR_1"/>
    <property type="match status" value="1"/>
</dbReference>
<keyword evidence="7" id="KW-0498">Mitosis</keyword>
<evidence type="ECO:0000256" key="12">
    <source>
        <dbReference type="ARBA" id="ARBA00023306"/>
    </source>
</evidence>
<feature type="coiled-coil region" evidence="15">
    <location>
        <begin position="669"/>
        <end position="703"/>
    </location>
</feature>
<evidence type="ECO:0000313" key="19">
    <source>
        <dbReference type="Proteomes" id="UP000272025"/>
    </source>
</evidence>
<dbReference type="PANTHER" id="PTHR47970:SF12">
    <property type="entry name" value="KINESIN FAMILY MEMBER 11"/>
    <property type="match status" value="1"/>
</dbReference>
<name>A0A3N2PZT5_SODAK</name>
<dbReference type="InterPro" id="IPR025901">
    <property type="entry name" value="Kinesin-assoc_MT-bd_dom"/>
</dbReference>
<dbReference type="GO" id="GO:0051301">
    <property type="term" value="P:cell division"/>
    <property type="evidence" value="ECO:0007669"/>
    <property type="project" value="UniProtKB-KW"/>
</dbReference>
<dbReference type="InterPro" id="IPR019821">
    <property type="entry name" value="Kinesin_motor_CS"/>
</dbReference>
<dbReference type="GO" id="GO:0072686">
    <property type="term" value="C:mitotic spindle"/>
    <property type="evidence" value="ECO:0007669"/>
    <property type="project" value="TreeGrafter"/>
</dbReference>
<evidence type="ECO:0000256" key="9">
    <source>
        <dbReference type="ARBA" id="ARBA00023054"/>
    </source>
</evidence>
<dbReference type="InterPro" id="IPR036961">
    <property type="entry name" value="Kinesin_motor_dom_sf"/>
</dbReference>
<comment type="subcellular location">
    <subcellularLocation>
        <location evidence="1">Cytoplasm</location>
        <location evidence="1">Cytoskeleton</location>
    </subcellularLocation>
</comment>
<keyword evidence="5" id="KW-0493">Microtubule</keyword>
<comment type="similarity">
    <text evidence="13">Belongs to the TRAFAC class myosin-kinesin ATPase superfamily. Kinesin family. KIN-5/BimC subfamily.</text>
</comment>
<protein>
    <submittedName>
        <fullName evidence="18">Kinesin motor domain-containing protein</fullName>
    </submittedName>
</protein>
<keyword evidence="9 15" id="KW-0175">Coiled coil</keyword>
<dbReference type="Gene3D" id="3.40.850.10">
    <property type="entry name" value="Kinesin motor domain"/>
    <property type="match status" value="1"/>
</dbReference>
<evidence type="ECO:0000256" key="8">
    <source>
        <dbReference type="ARBA" id="ARBA00022840"/>
    </source>
</evidence>
<dbReference type="OrthoDB" id="3176171at2759"/>
<evidence type="ECO:0000256" key="7">
    <source>
        <dbReference type="ARBA" id="ARBA00022776"/>
    </source>
</evidence>
<evidence type="ECO:0000256" key="1">
    <source>
        <dbReference type="ARBA" id="ARBA00004245"/>
    </source>
</evidence>
<dbReference type="CDD" id="cd01364">
    <property type="entry name" value="KISc_BimC_Eg5"/>
    <property type="match status" value="1"/>
</dbReference>
<evidence type="ECO:0000256" key="6">
    <source>
        <dbReference type="ARBA" id="ARBA00022741"/>
    </source>
</evidence>
<evidence type="ECO:0000256" key="15">
    <source>
        <dbReference type="SAM" id="Coils"/>
    </source>
</evidence>
<dbReference type="InterPro" id="IPR001752">
    <property type="entry name" value="Kinesin_motor_dom"/>
</dbReference>
<dbReference type="FunFam" id="3.40.850.10:FF:000051">
    <property type="entry name" value="Kinesin-like protein bimC"/>
    <property type="match status" value="1"/>
</dbReference>
<proteinExistence type="inferred from homology"/>
<keyword evidence="8 14" id="KW-0067">ATP-binding</keyword>
<feature type="region of interest" description="Disordered" evidence="16">
    <location>
        <begin position="1"/>
        <end position="90"/>
    </location>
</feature>
<evidence type="ECO:0000256" key="2">
    <source>
        <dbReference type="ARBA" id="ARBA00022490"/>
    </source>
</evidence>
<evidence type="ECO:0000256" key="5">
    <source>
        <dbReference type="ARBA" id="ARBA00022701"/>
    </source>
</evidence>